<dbReference type="InterPro" id="IPR036388">
    <property type="entry name" value="WH-like_DNA-bd_sf"/>
</dbReference>
<reference evidence="6" key="1">
    <citation type="journal article" date="2019" name="Int. J. Syst. Evol. Microbiol.">
        <title>The Global Catalogue of Microorganisms (GCM) 10K type strain sequencing project: providing services to taxonomists for standard genome sequencing and annotation.</title>
        <authorList>
            <consortium name="The Broad Institute Genomics Platform"/>
            <consortium name="The Broad Institute Genome Sequencing Center for Infectious Disease"/>
            <person name="Wu L."/>
            <person name="Ma J."/>
        </authorList>
    </citation>
    <scope>NUCLEOTIDE SEQUENCE [LARGE SCALE GENOMIC DNA]</scope>
    <source>
        <strain evidence="6">NBRC 106310</strain>
    </source>
</reference>
<gene>
    <name evidence="5" type="ORF">GCM10025863_25930</name>
</gene>
<accession>A0ABN6X5N8</accession>
<dbReference type="InterPro" id="IPR029016">
    <property type="entry name" value="GAF-like_dom_sf"/>
</dbReference>
<evidence type="ECO:0000256" key="1">
    <source>
        <dbReference type="ARBA" id="ARBA00023015"/>
    </source>
</evidence>
<evidence type="ECO:0000259" key="4">
    <source>
        <dbReference type="Pfam" id="PF01590"/>
    </source>
</evidence>
<dbReference type="Gene3D" id="1.10.10.10">
    <property type="entry name" value="Winged helix-like DNA-binding domain superfamily/Winged helix DNA-binding domain"/>
    <property type="match status" value="1"/>
</dbReference>
<dbReference type="Gene3D" id="3.30.450.40">
    <property type="match status" value="1"/>
</dbReference>
<keyword evidence="1" id="KW-0805">Transcription regulation</keyword>
<organism evidence="5 6">
    <name type="scientific">Microbacterium suwonense</name>
    <dbReference type="NCBI Taxonomy" id="683047"/>
    <lineage>
        <taxon>Bacteria</taxon>
        <taxon>Bacillati</taxon>
        <taxon>Actinomycetota</taxon>
        <taxon>Actinomycetes</taxon>
        <taxon>Micrococcales</taxon>
        <taxon>Microbacteriaceae</taxon>
        <taxon>Microbacterium</taxon>
    </lineage>
</organism>
<dbReference type="EMBL" id="AP027728">
    <property type="protein sequence ID" value="BDZ39979.1"/>
    <property type="molecule type" value="Genomic_DNA"/>
</dbReference>
<sequence>MSQNRPPERENSSRTVRVTGIPTRAHPIYTGQTPSAPIGGPVPSPWSSPRDASPEVSRLIIERAHEELMAGNLDDRRLEQVRPVIRASWERARQQRVGPEGLPPLDFTRESLEAYRSGHPLAGAIDLIRTLLLPGAPDDSGVVVAVGDHAGRLLWVEGDLRQRMLSGEMGFVEGSNWSETSVGTSAPGTALELGESVQIHHAEHYNRLVQPWSCTAAPVFDPETHRILGVLDVTGGDEVVTPQARMLVDATARAVESQLMVARLRARAEAPQATASASRHPTREPLKRATLQVLGRDRARLEVVTNGSESNVELSARHAEILLMLATHRQGLSAEHLAELVYGEGASPDTLRPEMVRLRKALERVSPELVPQSRPYRLSVAMETDAQNVLSLLDRGAHRVALSAYRGPVLPDSDAPGVVELREGVRGTLRETMRTEASVDVLLAYADIPEGAEDAEVLRLCLEMLPARSPRRSGLVSRLEKLER</sequence>
<keyword evidence="6" id="KW-1185">Reference proteome</keyword>
<dbReference type="InterPro" id="IPR003018">
    <property type="entry name" value="GAF"/>
</dbReference>
<keyword evidence="2" id="KW-0804">Transcription</keyword>
<evidence type="ECO:0000256" key="3">
    <source>
        <dbReference type="SAM" id="MobiDB-lite"/>
    </source>
</evidence>
<dbReference type="Proteomes" id="UP001321543">
    <property type="component" value="Chromosome"/>
</dbReference>
<feature type="region of interest" description="Disordered" evidence="3">
    <location>
        <begin position="1"/>
        <end position="53"/>
    </location>
</feature>
<protein>
    <submittedName>
        <fullName evidence="5">Transcriptional regulator</fullName>
    </submittedName>
</protein>
<dbReference type="SUPFAM" id="SSF46894">
    <property type="entry name" value="C-terminal effector domain of the bipartite response regulators"/>
    <property type="match status" value="1"/>
</dbReference>
<evidence type="ECO:0000313" key="6">
    <source>
        <dbReference type="Proteomes" id="UP001321543"/>
    </source>
</evidence>
<feature type="domain" description="GAF" evidence="4">
    <location>
        <begin position="163"/>
        <end position="258"/>
    </location>
</feature>
<feature type="compositionally biased region" description="Basic and acidic residues" evidence="3">
    <location>
        <begin position="1"/>
        <end position="12"/>
    </location>
</feature>
<dbReference type="Pfam" id="PF01590">
    <property type="entry name" value="GAF"/>
    <property type="match status" value="1"/>
</dbReference>
<dbReference type="InterPro" id="IPR016032">
    <property type="entry name" value="Sig_transdc_resp-reg_C-effctor"/>
</dbReference>
<evidence type="ECO:0000313" key="5">
    <source>
        <dbReference type="EMBL" id="BDZ39979.1"/>
    </source>
</evidence>
<name>A0ABN6X5N8_9MICO</name>
<proteinExistence type="predicted"/>
<evidence type="ECO:0000256" key="2">
    <source>
        <dbReference type="ARBA" id="ARBA00023163"/>
    </source>
</evidence>